<evidence type="ECO:0000256" key="1">
    <source>
        <dbReference type="SAM" id="Phobius"/>
    </source>
</evidence>
<dbReference type="EMBL" id="BMKK01000006">
    <property type="protein sequence ID" value="GGD64228.1"/>
    <property type="molecule type" value="Genomic_DNA"/>
</dbReference>
<reference evidence="2" key="1">
    <citation type="journal article" date="2014" name="Int. J. Syst. Evol. Microbiol.">
        <title>Complete genome sequence of Corynebacterium casei LMG S-19264T (=DSM 44701T), isolated from a smear-ripened cheese.</title>
        <authorList>
            <consortium name="US DOE Joint Genome Institute (JGI-PGF)"/>
            <person name="Walter F."/>
            <person name="Albersmeier A."/>
            <person name="Kalinowski J."/>
            <person name="Ruckert C."/>
        </authorList>
    </citation>
    <scope>NUCLEOTIDE SEQUENCE</scope>
    <source>
        <strain evidence="2">CGMCC 1.15958</strain>
    </source>
</reference>
<feature type="transmembrane region" description="Helical" evidence="1">
    <location>
        <begin position="155"/>
        <end position="172"/>
    </location>
</feature>
<sequence length="261" mass="30636">MKKNLYYRSIYGRSNILKGTILIFFYTFSSYPRLLLEVFIRKNFGERYFSFISAITITIFLSIWPFISAGITHMLSFGGYGRTFDFGDVFQHYFTWYLFLLAFMYKSMERNEEIKRLPSVFDFARFSLSTGERHPRILAFKWKGKSLDVRQVETLVEPGLFFFIGLFLMLIGQRVGTLLVISSIFYSLSYMAAYMIGDHFVMNKIDEMICNEEMVSSFVEGREPSETRGFSFYGRKPTDPETRRKLADAFTEDFEETVLAK</sequence>
<dbReference type="AlphaFoldDB" id="A0A916YW46"/>
<comment type="caution">
    <text evidence="2">The sequence shown here is derived from an EMBL/GenBank/DDBJ whole genome shotgun (WGS) entry which is preliminary data.</text>
</comment>
<keyword evidence="1" id="KW-1133">Transmembrane helix</keyword>
<evidence type="ECO:0000313" key="2">
    <source>
        <dbReference type="EMBL" id="GGD64228.1"/>
    </source>
</evidence>
<evidence type="ECO:0000313" key="3">
    <source>
        <dbReference type="Proteomes" id="UP000609064"/>
    </source>
</evidence>
<gene>
    <name evidence="2" type="ORF">GCM10011514_30230</name>
</gene>
<feature type="transmembrane region" description="Helical" evidence="1">
    <location>
        <begin position="48"/>
        <end position="69"/>
    </location>
</feature>
<feature type="transmembrane region" description="Helical" evidence="1">
    <location>
        <begin position="178"/>
        <end position="196"/>
    </location>
</feature>
<dbReference type="Proteomes" id="UP000609064">
    <property type="component" value="Unassembled WGS sequence"/>
</dbReference>
<reference evidence="2" key="2">
    <citation type="submission" date="2020-09" db="EMBL/GenBank/DDBJ databases">
        <authorList>
            <person name="Sun Q."/>
            <person name="Zhou Y."/>
        </authorList>
    </citation>
    <scope>NUCLEOTIDE SEQUENCE</scope>
    <source>
        <strain evidence="2">CGMCC 1.15958</strain>
    </source>
</reference>
<proteinExistence type="predicted"/>
<protein>
    <submittedName>
        <fullName evidence="2">Uncharacterized protein</fullName>
    </submittedName>
</protein>
<keyword evidence="3" id="KW-1185">Reference proteome</keyword>
<accession>A0A916YW46</accession>
<dbReference type="RefSeq" id="WP_188766958.1">
    <property type="nucleotide sequence ID" value="NZ_BMKK01000006.1"/>
</dbReference>
<name>A0A916YW46_9BACT</name>
<keyword evidence="1" id="KW-0472">Membrane</keyword>
<feature type="transmembrane region" description="Helical" evidence="1">
    <location>
        <begin position="89"/>
        <end position="105"/>
    </location>
</feature>
<organism evidence="2 3">
    <name type="scientific">Emticicia aquatilis</name>
    <dbReference type="NCBI Taxonomy" id="1537369"/>
    <lineage>
        <taxon>Bacteria</taxon>
        <taxon>Pseudomonadati</taxon>
        <taxon>Bacteroidota</taxon>
        <taxon>Cytophagia</taxon>
        <taxon>Cytophagales</taxon>
        <taxon>Leadbetterellaceae</taxon>
        <taxon>Emticicia</taxon>
    </lineage>
</organism>
<keyword evidence="1" id="KW-0812">Transmembrane</keyword>